<feature type="transmembrane region" description="Helical" evidence="1">
    <location>
        <begin position="12"/>
        <end position="32"/>
    </location>
</feature>
<feature type="transmembrane region" description="Helical" evidence="1">
    <location>
        <begin position="91"/>
        <end position="109"/>
    </location>
</feature>
<keyword evidence="1" id="KW-0812">Transmembrane</keyword>
<dbReference type="Pfam" id="PF01757">
    <property type="entry name" value="Acyl_transf_3"/>
    <property type="match status" value="1"/>
</dbReference>
<feature type="transmembrane region" description="Helical" evidence="1">
    <location>
        <begin position="341"/>
        <end position="363"/>
    </location>
</feature>
<feature type="transmembrane region" description="Helical" evidence="1">
    <location>
        <begin position="215"/>
        <end position="234"/>
    </location>
</feature>
<reference evidence="3 4" key="1">
    <citation type="submission" date="2016-03" db="EMBL/GenBank/DDBJ databases">
        <title>Niastella vici sp. nov., isolated from farmland soil.</title>
        <authorList>
            <person name="Chen L."/>
            <person name="Wang D."/>
            <person name="Yang S."/>
            <person name="Wang G."/>
        </authorList>
    </citation>
    <scope>NUCLEOTIDE SEQUENCE [LARGE SCALE GENOMIC DNA]</scope>
    <source>
        <strain evidence="3 4">DJ57</strain>
    </source>
</reference>
<comment type="caution">
    <text evidence="3">The sequence shown here is derived from an EMBL/GenBank/DDBJ whole genome shotgun (WGS) entry which is preliminary data.</text>
</comment>
<dbReference type="PANTHER" id="PTHR36927">
    <property type="entry name" value="BLR4337 PROTEIN"/>
    <property type="match status" value="1"/>
</dbReference>
<dbReference type="AlphaFoldDB" id="A0A1V9FF42"/>
<dbReference type="InterPro" id="IPR002656">
    <property type="entry name" value="Acyl_transf_3_dom"/>
</dbReference>
<accession>A0A1V9FF42</accession>
<dbReference type="STRING" id="1703345.A3860_10425"/>
<feature type="transmembrane region" description="Helical" evidence="1">
    <location>
        <begin position="316"/>
        <end position="335"/>
    </location>
</feature>
<feature type="transmembrane region" description="Helical" evidence="1">
    <location>
        <begin position="274"/>
        <end position="295"/>
    </location>
</feature>
<dbReference type="Proteomes" id="UP000192796">
    <property type="component" value="Unassembled WGS sequence"/>
</dbReference>
<feature type="transmembrane region" description="Helical" evidence="1">
    <location>
        <begin position="52"/>
        <end position="75"/>
    </location>
</feature>
<keyword evidence="3" id="KW-0012">Acyltransferase</keyword>
<keyword evidence="4" id="KW-1185">Reference proteome</keyword>
<feature type="domain" description="Acyltransferase 3" evidence="2">
    <location>
        <begin position="9"/>
        <end position="360"/>
    </location>
</feature>
<feature type="transmembrane region" description="Helical" evidence="1">
    <location>
        <begin position="143"/>
        <end position="163"/>
    </location>
</feature>
<keyword evidence="1" id="KW-0472">Membrane</keyword>
<organism evidence="3 4">
    <name type="scientific">Niastella vici</name>
    <dbReference type="NCBI Taxonomy" id="1703345"/>
    <lineage>
        <taxon>Bacteria</taxon>
        <taxon>Pseudomonadati</taxon>
        <taxon>Bacteroidota</taxon>
        <taxon>Chitinophagia</taxon>
        <taxon>Chitinophagales</taxon>
        <taxon>Chitinophagaceae</taxon>
        <taxon>Niastella</taxon>
    </lineage>
</organism>
<dbReference type="GO" id="GO:0016747">
    <property type="term" value="F:acyltransferase activity, transferring groups other than amino-acyl groups"/>
    <property type="evidence" value="ECO:0007669"/>
    <property type="project" value="InterPro"/>
</dbReference>
<evidence type="ECO:0000313" key="3">
    <source>
        <dbReference type="EMBL" id="OQP56979.1"/>
    </source>
</evidence>
<sequence>MQPVSTRQAYLDWLRILSILAVFFLHSGMAYVEDWGWHLKNKETSNLLMEVNFWIGRFRMPLLFFISGTVTYFMLKSRTTGSFIGLRFRRLFIPLLFGMLVIVPPQVYMERLTQGFKGNFADFYPSIFTTGAYPKGNLSWHHLWFILYLFLYDIIFAPAFKWSMSERGKQRLAFFNKLAIGKRVYLLMVPSVIAYLSMSLYFPETHDLIHDWGRHVYWIFFLITGFTCINFPALMDSLERNRRTSFLFAFTSIFIINYFRWNNPGPEPDWGRDWLSYAHLSLFPLTAWLWIFTAIGYAKRYLNKKHRIQNYINEAVYPFYILHQTIIVIVVFYVIRTNEPVLNKFLFTFITSFVLVMCIYHLFIRPYALTRFLFGMKPKKKEVKRVVETGDAPLEKSAETIQPAIQLS</sequence>
<feature type="transmembrane region" description="Helical" evidence="1">
    <location>
        <begin position="184"/>
        <end position="203"/>
    </location>
</feature>
<dbReference type="EMBL" id="LVYD01000124">
    <property type="protein sequence ID" value="OQP56979.1"/>
    <property type="molecule type" value="Genomic_DNA"/>
</dbReference>
<keyword evidence="3" id="KW-0808">Transferase</keyword>
<keyword evidence="1" id="KW-1133">Transmembrane helix</keyword>
<evidence type="ECO:0000313" key="4">
    <source>
        <dbReference type="Proteomes" id="UP000192796"/>
    </source>
</evidence>
<dbReference type="InterPro" id="IPR050623">
    <property type="entry name" value="Glucan_succinyl_AcylTrfase"/>
</dbReference>
<dbReference type="RefSeq" id="WP_081155942.1">
    <property type="nucleotide sequence ID" value="NZ_LVYD01000124.1"/>
</dbReference>
<name>A0A1V9FF42_9BACT</name>
<proteinExistence type="predicted"/>
<dbReference type="OrthoDB" id="9809782at2"/>
<evidence type="ECO:0000256" key="1">
    <source>
        <dbReference type="SAM" id="Phobius"/>
    </source>
</evidence>
<gene>
    <name evidence="3" type="ORF">A3860_10425</name>
</gene>
<evidence type="ECO:0000259" key="2">
    <source>
        <dbReference type="Pfam" id="PF01757"/>
    </source>
</evidence>
<dbReference type="PANTHER" id="PTHR36927:SF3">
    <property type="entry name" value="GLUCANS BIOSYNTHESIS PROTEIN C"/>
    <property type="match status" value="1"/>
</dbReference>
<protein>
    <submittedName>
        <fullName evidence="3">Acyltransferase</fullName>
    </submittedName>
</protein>
<feature type="transmembrane region" description="Helical" evidence="1">
    <location>
        <begin position="246"/>
        <end position="262"/>
    </location>
</feature>